<dbReference type="InterPro" id="IPR009291">
    <property type="entry name" value="Vps62"/>
</dbReference>
<evidence type="ECO:0000256" key="1">
    <source>
        <dbReference type="SAM" id="MobiDB-lite"/>
    </source>
</evidence>
<gene>
    <name evidence="2" type="ORF">GQ26_0012620</name>
</gene>
<organism evidence="2">
    <name type="scientific">Talaromyces marneffei PM1</name>
    <dbReference type="NCBI Taxonomy" id="1077442"/>
    <lineage>
        <taxon>Eukaryota</taxon>
        <taxon>Fungi</taxon>
        <taxon>Dikarya</taxon>
        <taxon>Ascomycota</taxon>
        <taxon>Pezizomycotina</taxon>
        <taxon>Eurotiomycetes</taxon>
        <taxon>Eurotiomycetidae</taxon>
        <taxon>Eurotiales</taxon>
        <taxon>Trichocomaceae</taxon>
        <taxon>Talaromyces</taxon>
        <taxon>Talaromyces sect. Talaromyces</taxon>
    </lineage>
</organism>
<feature type="region of interest" description="Disordered" evidence="1">
    <location>
        <begin position="197"/>
        <end position="239"/>
    </location>
</feature>
<comment type="caution">
    <text evidence="2">The sequence shown here is derived from an EMBL/GenBank/DDBJ whole genome shotgun (WGS) entry which is preliminary data.</text>
</comment>
<dbReference type="HOGENOM" id="CLU_024079_4_0_1"/>
<dbReference type="Pfam" id="PF06101">
    <property type="entry name" value="Vps62"/>
    <property type="match status" value="1"/>
</dbReference>
<dbReference type="AlphaFoldDB" id="A0A093VTW4"/>
<reference evidence="2" key="1">
    <citation type="journal article" date="2014" name="PLoS Genet.">
        <title>Signature Gene Expression Reveals Novel Clues to the Molecular Mechanisms of Dimorphic Transition in Penicillium marneffei.</title>
        <authorList>
            <person name="Yang E."/>
            <person name="Wang G."/>
            <person name="Cai J."/>
            <person name="Woo P.C."/>
            <person name="Lau S.K."/>
            <person name="Yuen K.-Y."/>
            <person name="Chow W.-N."/>
            <person name="Lin X."/>
        </authorList>
    </citation>
    <scope>NUCLEOTIDE SEQUENCE [LARGE SCALE GENOMIC DNA]</scope>
    <source>
        <strain evidence="2">PM1</strain>
    </source>
</reference>
<accession>A0A093VTW4</accession>
<dbReference type="eggNOG" id="ENOG502RJPB">
    <property type="taxonomic scope" value="Eukaryota"/>
</dbReference>
<dbReference type="PANTHER" id="PTHR48172:SF2">
    <property type="entry name" value="VACUOLAR PROTEIN SORTING PROTEIN 62"/>
    <property type="match status" value="1"/>
</dbReference>
<dbReference type="EMBL" id="JPOX01000001">
    <property type="protein sequence ID" value="KFX53454.1"/>
    <property type="molecule type" value="Genomic_DNA"/>
</dbReference>
<evidence type="ECO:0000313" key="2">
    <source>
        <dbReference type="EMBL" id="KFX53454.1"/>
    </source>
</evidence>
<proteinExistence type="predicted"/>
<sequence length="556" mass="63971">MARRRPVSKFIILTLTSLIAYLSISSFLRAVKPSLFVWSEEDLEEAEWLATSKSWWDRKFCRFFGLCGIAHVRLSRANSGPPSRTLNQMPVNGQEDSWRMDWTLAEDLSANWTNHEKILREVPHYVLEYAPLVHLFSGENFWPGDIAEHLVYTTPMLNYTTVQAKWGYPTLQDLDRLNRWQLGKHVYLTSGDNVENRPKWLGGERNIPVPQPGTPKDPEEPEDNKPGSPPVFNEDDDRGKWYDAGSWEDNVDAHSVDPEELDFMSFDSRMDVEDLRKRYGGKPINTTTGAERGRSDAPAILVVVDKGNDIVDAFWFFFYSYNLGNTVFDVRFGNHVGDWEHTMVRFYKGHPKALFLSAHTAGEAYSYEAIEKHGRRPVVYSATGTHAMYAKPGIHEYVLPWGLLHDQTDRGPLWDPLLNSHYYTYNYLTDVLRASNLNPSAPTEWFFFNGHWGDKFYPLGDPRQYRFAGQYHYVNGPLGPRFKHLGRRKVCQGRYTSPCVIRNFIQEEKLSKRGVGVGLGEEPEDEDLSSIIDRRTGWLMMNGINPKAHSDGTEFR</sequence>
<dbReference type="PANTHER" id="PTHR48172">
    <property type="match status" value="1"/>
</dbReference>
<name>A0A093VTW4_TALMA</name>
<protein>
    <submittedName>
        <fullName evidence="2">Putative vacuolar protein sorting-associated protein TDA6</fullName>
    </submittedName>
</protein>